<evidence type="ECO:0000256" key="2">
    <source>
        <dbReference type="ARBA" id="ARBA00011038"/>
    </source>
</evidence>
<feature type="region of interest" description="Disordered" evidence="7">
    <location>
        <begin position="1"/>
        <end position="25"/>
    </location>
</feature>
<dbReference type="GO" id="GO:0005737">
    <property type="term" value="C:cytoplasm"/>
    <property type="evidence" value="ECO:0007669"/>
    <property type="project" value="UniProtKB-ARBA"/>
</dbReference>
<dbReference type="InterPro" id="IPR036388">
    <property type="entry name" value="WH-like_DNA-bd_sf"/>
</dbReference>
<evidence type="ECO:0000313" key="8">
    <source>
        <dbReference type="EMBL" id="CAK7356911.1"/>
    </source>
</evidence>
<name>A0AAV1SVY3_9ROSI</name>
<dbReference type="Gene3D" id="1.10.10.10">
    <property type="entry name" value="Winged helix-like DNA-binding domain superfamily/Winged helix DNA-binding domain"/>
    <property type="match status" value="1"/>
</dbReference>
<reference evidence="8 9" key="1">
    <citation type="submission" date="2024-01" db="EMBL/GenBank/DDBJ databases">
        <authorList>
            <person name="Waweru B."/>
        </authorList>
    </citation>
    <scope>NUCLEOTIDE SEQUENCE [LARGE SCALE GENOMIC DNA]</scope>
</reference>
<proteinExistence type="inferred from homology"/>
<comment type="subcellular location">
    <subcellularLocation>
        <location evidence="1 6">Nucleus</location>
    </subcellularLocation>
</comment>
<evidence type="ECO:0000256" key="6">
    <source>
        <dbReference type="PIRNR" id="PIRNR028763"/>
    </source>
</evidence>
<keyword evidence="3 6" id="KW-0240">DNA-directed RNA polymerase</keyword>
<sequence>MSRSQGPSSLKRKRPESNSLSQSLTDQERKLYDVIRSKQDMGIWTRDMKRETNLPDNVVNKSLKALQAKNLIKEVVNIQNKGRKHYMATEFQPAKELTGGSWYVEGSLDTEFIKILRKFCVDFIAELKVATLEKVTDLIRRNGVFAVDVTQQQVEEIVRTLVLDNEIMEVKSNGMGEFASVPIGKVCYKLIGKGGLGGELKAKTGAMASIPCGVCPRISHCTPDGVISPKTCVYYTKWLDF</sequence>
<gene>
    <name evidence="8" type="ORF">DCAF_LOCUS27192</name>
</gene>
<evidence type="ECO:0000256" key="3">
    <source>
        <dbReference type="ARBA" id="ARBA00022478"/>
    </source>
</evidence>
<keyword evidence="4 6" id="KW-0804">Transcription</keyword>
<dbReference type="InterPro" id="IPR036390">
    <property type="entry name" value="WH_DNA-bd_sf"/>
</dbReference>
<dbReference type="PANTHER" id="PTHR12780">
    <property type="entry name" value="RNA POLYMERASE III DNA DIRECTED , 39KD SUBUNIT-RELATED"/>
    <property type="match status" value="1"/>
</dbReference>
<dbReference type="AlphaFoldDB" id="A0AAV1SVY3"/>
<evidence type="ECO:0000313" key="9">
    <source>
        <dbReference type="Proteomes" id="UP001314170"/>
    </source>
</evidence>
<keyword evidence="5 6" id="KW-0539">Nucleus</keyword>
<evidence type="ECO:0000256" key="5">
    <source>
        <dbReference type="ARBA" id="ARBA00023242"/>
    </source>
</evidence>
<evidence type="ECO:0000256" key="4">
    <source>
        <dbReference type="ARBA" id="ARBA00023163"/>
    </source>
</evidence>
<dbReference type="InterPro" id="IPR007832">
    <property type="entry name" value="RNA_pol_Rpc34"/>
</dbReference>
<evidence type="ECO:0000256" key="1">
    <source>
        <dbReference type="ARBA" id="ARBA00004123"/>
    </source>
</evidence>
<evidence type="ECO:0000256" key="7">
    <source>
        <dbReference type="SAM" id="MobiDB-lite"/>
    </source>
</evidence>
<dbReference type="Pfam" id="PF05158">
    <property type="entry name" value="RNA_pol_Rpc34"/>
    <property type="match status" value="2"/>
</dbReference>
<dbReference type="SUPFAM" id="SSF46785">
    <property type="entry name" value="Winged helix' DNA-binding domain"/>
    <property type="match status" value="1"/>
</dbReference>
<dbReference type="FunFam" id="1.10.10.10:FF:000116">
    <property type="entry name" value="DNA-directed RNA polymerase III subunit RPC6"/>
    <property type="match status" value="1"/>
</dbReference>
<dbReference type="GO" id="GO:0005654">
    <property type="term" value="C:nucleoplasm"/>
    <property type="evidence" value="ECO:0007669"/>
    <property type="project" value="UniProtKB-ARBA"/>
</dbReference>
<protein>
    <recommendedName>
        <fullName evidence="6">DNA-directed RNA polymerase III subunit RPC6</fullName>
        <shortName evidence="6">RNA polymerase III subunit C6</shortName>
    </recommendedName>
</protein>
<comment type="caution">
    <text evidence="8">The sequence shown here is derived from an EMBL/GenBank/DDBJ whole genome shotgun (WGS) entry which is preliminary data.</text>
</comment>
<dbReference type="EMBL" id="CAWUPB010001197">
    <property type="protein sequence ID" value="CAK7356911.1"/>
    <property type="molecule type" value="Genomic_DNA"/>
</dbReference>
<dbReference type="GO" id="GO:0006383">
    <property type="term" value="P:transcription by RNA polymerase III"/>
    <property type="evidence" value="ECO:0007669"/>
    <property type="project" value="UniProtKB-UniRule"/>
</dbReference>
<comment type="similarity">
    <text evidence="2 6">Belongs to the eukaryotic RPC34/RPC39 RNA polymerase subunit family.</text>
</comment>
<dbReference type="Proteomes" id="UP001314170">
    <property type="component" value="Unassembled WGS sequence"/>
</dbReference>
<dbReference type="PIRSF" id="PIRSF028763">
    <property type="entry name" value="RNA_pol_Rpc34"/>
    <property type="match status" value="1"/>
</dbReference>
<keyword evidence="9" id="KW-1185">Reference proteome</keyword>
<organism evidence="8 9">
    <name type="scientific">Dovyalis caffra</name>
    <dbReference type="NCBI Taxonomy" id="77055"/>
    <lineage>
        <taxon>Eukaryota</taxon>
        <taxon>Viridiplantae</taxon>
        <taxon>Streptophyta</taxon>
        <taxon>Embryophyta</taxon>
        <taxon>Tracheophyta</taxon>
        <taxon>Spermatophyta</taxon>
        <taxon>Magnoliopsida</taxon>
        <taxon>eudicotyledons</taxon>
        <taxon>Gunneridae</taxon>
        <taxon>Pentapetalae</taxon>
        <taxon>rosids</taxon>
        <taxon>fabids</taxon>
        <taxon>Malpighiales</taxon>
        <taxon>Salicaceae</taxon>
        <taxon>Flacourtieae</taxon>
        <taxon>Dovyalis</taxon>
    </lineage>
</organism>
<dbReference type="InterPro" id="IPR016049">
    <property type="entry name" value="RNA_pol_Rpc34-like"/>
</dbReference>
<dbReference type="GO" id="GO:0005666">
    <property type="term" value="C:RNA polymerase III complex"/>
    <property type="evidence" value="ECO:0007669"/>
    <property type="project" value="UniProtKB-UniRule"/>
</dbReference>
<accession>A0AAV1SVY3</accession>
<comment type="function">
    <text evidence="6">DNA-dependent RNA polymerase catalyzes the transcription of DNA into RNA using the four ribonucleoside triphosphates as substrates. Specific peripheric component of RNA polymerase III which synthesizes small RNAs, such as 5S rRNA and tRNAs.</text>
</comment>